<reference evidence="4" key="1">
    <citation type="journal article" date="2013" name="Genetics">
        <title>The draft genome and transcriptome of Panagrellus redivivus are shaped by the harsh demands of a free-living lifestyle.</title>
        <authorList>
            <person name="Srinivasan J."/>
            <person name="Dillman A.R."/>
            <person name="Macchietto M.G."/>
            <person name="Heikkinen L."/>
            <person name="Lakso M."/>
            <person name="Fracchia K.M."/>
            <person name="Antoshechkin I."/>
            <person name="Mortazavi A."/>
            <person name="Wong G."/>
            <person name="Sternberg P.W."/>
        </authorList>
    </citation>
    <scope>NUCLEOTIDE SEQUENCE [LARGE SCALE GENOMIC DNA]</scope>
    <source>
        <strain evidence="4">MT8872</strain>
    </source>
</reference>
<dbReference type="AlphaFoldDB" id="A0A7E4V2Z1"/>
<evidence type="ECO:0000313" key="4">
    <source>
        <dbReference type="Proteomes" id="UP000492821"/>
    </source>
</evidence>
<comment type="similarity">
    <text evidence="1">Belongs to the TRM112 family.</text>
</comment>
<reference evidence="5" key="2">
    <citation type="submission" date="2020-10" db="UniProtKB">
        <authorList>
            <consortium name="WormBaseParasite"/>
        </authorList>
    </citation>
    <scope>IDENTIFICATION</scope>
</reference>
<sequence length="131" mass="14779">MKLLTHNFLSSAFLKNVKIGYPLTLKVTSAEVHLQIVESEFDPDFTKRMLTKVEFPALVDAAKAVATVKPIEIPTEKPADWEQNETFLNQVYRLLNCVDVTAGELVCPETRRVFSIRDGIPNMLANEDEVD</sequence>
<keyword evidence="4" id="KW-1185">Reference proteome</keyword>
<evidence type="ECO:0000313" key="5">
    <source>
        <dbReference type="WBParaSite" id="Pan_g15814.t2"/>
    </source>
</evidence>
<dbReference type="GO" id="GO:0030488">
    <property type="term" value="P:tRNA methylation"/>
    <property type="evidence" value="ECO:0007669"/>
    <property type="project" value="TreeGrafter"/>
</dbReference>
<dbReference type="InterPro" id="IPR039127">
    <property type="entry name" value="Trm112"/>
</dbReference>
<dbReference type="InterPro" id="IPR005651">
    <property type="entry name" value="Trm112-like"/>
</dbReference>
<protein>
    <recommendedName>
        <fullName evidence="2">Multifunctional methyltransferase subunit TRM112-like protein</fullName>
    </recommendedName>
    <alternativeName>
        <fullName evidence="3">tRNA methyltransferase 112 homolog</fullName>
    </alternativeName>
</protein>
<dbReference type="CDD" id="cd21089">
    <property type="entry name" value="Trm112-like"/>
    <property type="match status" value="1"/>
</dbReference>
<dbReference type="Proteomes" id="UP000492821">
    <property type="component" value="Unassembled WGS sequence"/>
</dbReference>
<dbReference type="GO" id="GO:0046982">
    <property type="term" value="F:protein heterodimerization activity"/>
    <property type="evidence" value="ECO:0007669"/>
    <property type="project" value="InterPro"/>
</dbReference>
<name>A0A7E4V2Z1_PANRE</name>
<dbReference type="GO" id="GO:0070476">
    <property type="term" value="P:rRNA (guanine-N7)-methylation"/>
    <property type="evidence" value="ECO:0007669"/>
    <property type="project" value="TreeGrafter"/>
</dbReference>
<dbReference type="WBParaSite" id="Pan_g15814.t2">
    <property type="protein sequence ID" value="Pan_g15814.t2"/>
    <property type="gene ID" value="Pan_g15814"/>
</dbReference>
<dbReference type="Pfam" id="PF03966">
    <property type="entry name" value="Trm112p"/>
    <property type="match status" value="1"/>
</dbReference>
<proteinExistence type="inferred from homology"/>
<evidence type="ECO:0000256" key="2">
    <source>
        <dbReference type="ARBA" id="ARBA00019989"/>
    </source>
</evidence>
<dbReference type="PANTHER" id="PTHR12773">
    <property type="entry name" value="UPF0315 PROTEIN-RELATED"/>
    <property type="match status" value="1"/>
</dbReference>
<dbReference type="PANTHER" id="PTHR12773:SF0">
    <property type="entry name" value="MULTIFUNCTIONAL METHYLTRANSFERASE SUBUNIT TRM112-LIKE PROTEIN"/>
    <property type="match status" value="1"/>
</dbReference>
<evidence type="ECO:0000256" key="1">
    <source>
        <dbReference type="ARBA" id="ARBA00007980"/>
    </source>
</evidence>
<dbReference type="Gene3D" id="2.20.25.10">
    <property type="match status" value="1"/>
</dbReference>
<dbReference type="SUPFAM" id="SSF158997">
    <property type="entry name" value="Trm112p-like"/>
    <property type="match status" value="1"/>
</dbReference>
<organism evidence="4 5">
    <name type="scientific">Panagrellus redivivus</name>
    <name type="common">Microworm</name>
    <dbReference type="NCBI Taxonomy" id="6233"/>
    <lineage>
        <taxon>Eukaryota</taxon>
        <taxon>Metazoa</taxon>
        <taxon>Ecdysozoa</taxon>
        <taxon>Nematoda</taxon>
        <taxon>Chromadorea</taxon>
        <taxon>Rhabditida</taxon>
        <taxon>Tylenchina</taxon>
        <taxon>Panagrolaimomorpha</taxon>
        <taxon>Panagrolaimoidea</taxon>
        <taxon>Panagrolaimidae</taxon>
        <taxon>Panagrellus</taxon>
    </lineage>
</organism>
<evidence type="ECO:0000256" key="3">
    <source>
        <dbReference type="ARBA" id="ARBA00030516"/>
    </source>
</evidence>
<accession>A0A7E4V2Z1</accession>